<dbReference type="Proteomes" id="UP001054837">
    <property type="component" value="Unassembled WGS sequence"/>
</dbReference>
<organism evidence="1 2">
    <name type="scientific">Caerostris darwini</name>
    <dbReference type="NCBI Taxonomy" id="1538125"/>
    <lineage>
        <taxon>Eukaryota</taxon>
        <taxon>Metazoa</taxon>
        <taxon>Ecdysozoa</taxon>
        <taxon>Arthropoda</taxon>
        <taxon>Chelicerata</taxon>
        <taxon>Arachnida</taxon>
        <taxon>Araneae</taxon>
        <taxon>Araneomorphae</taxon>
        <taxon>Entelegynae</taxon>
        <taxon>Araneoidea</taxon>
        <taxon>Araneidae</taxon>
        <taxon>Caerostris</taxon>
    </lineage>
</organism>
<reference evidence="1 2" key="1">
    <citation type="submission" date="2021-06" db="EMBL/GenBank/DDBJ databases">
        <title>Caerostris darwini draft genome.</title>
        <authorList>
            <person name="Kono N."/>
            <person name="Arakawa K."/>
        </authorList>
    </citation>
    <scope>NUCLEOTIDE SEQUENCE [LARGE SCALE GENOMIC DNA]</scope>
</reference>
<accession>A0AAV4NSB1</accession>
<gene>
    <name evidence="1" type="ORF">CDAR_90271</name>
</gene>
<dbReference type="EMBL" id="BPLQ01001975">
    <property type="protein sequence ID" value="GIX87165.1"/>
    <property type="molecule type" value="Genomic_DNA"/>
</dbReference>
<evidence type="ECO:0000313" key="1">
    <source>
        <dbReference type="EMBL" id="GIX87165.1"/>
    </source>
</evidence>
<sequence>MGYRMVVSQLRRIPIEGFHLHTGYKQAKFVDRKSLHRFEDLVEVCKPFKYHILFCTMLDLEIKLSDQIIIGGLMTNDLKLHNVTLITRASLS</sequence>
<evidence type="ECO:0000313" key="2">
    <source>
        <dbReference type="Proteomes" id="UP001054837"/>
    </source>
</evidence>
<keyword evidence="2" id="KW-1185">Reference proteome</keyword>
<proteinExistence type="predicted"/>
<protein>
    <submittedName>
        <fullName evidence="1">Uncharacterized protein</fullName>
    </submittedName>
</protein>
<name>A0AAV4NSB1_9ARAC</name>
<dbReference type="AlphaFoldDB" id="A0AAV4NSB1"/>
<comment type="caution">
    <text evidence="1">The sequence shown here is derived from an EMBL/GenBank/DDBJ whole genome shotgun (WGS) entry which is preliminary data.</text>
</comment>